<organism evidence="2 3">
    <name type="scientific">Photobacterium jeanii</name>
    <dbReference type="NCBI Taxonomy" id="858640"/>
    <lineage>
        <taxon>Bacteria</taxon>
        <taxon>Pseudomonadati</taxon>
        <taxon>Pseudomonadota</taxon>
        <taxon>Gammaproteobacteria</taxon>
        <taxon>Vibrionales</taxon>
        <taxon>Vibrionaceae</taxon>
        <taxon>Photobacterium</taxon>
    </lineage>
</organism>
<dbReference type="STRING" id="858640.A3K86_12095"/>
<feature type="transmembrane region" description="Helical" evidence="1">
    <location>
        <begin position="76"/>
        <end position="97"/>
    </location>
</feature>
<accession>A0A178KCA3</accession>
<keyword evidence="3" id="KW-1185">Reference proteome</keyword>
<sequence>MPHSVQHQSSTLAQRVLGVIVTLCLLRNFDAFSIAFSYTQLGIIPMVISGLVLLSGILSAIGLLKGRHWGFLPLYFFIPAATMFFNFSMVPFVPLIFPEALRAYVVLGVNISILLYAVFALLNKMDRPIGLNS</sequence>
<feature type="transmembrane region" description="Helical" evidence="1">
    <location>
        <begin position="41"/>
        <end position="64"/>
    </location>
</feature>
<dbReference type="EMBL" id="LVHF01000025">
    <property type="protein sequence ID" value="OAN14312.1"/>
    <property type="molecule type" value="Genomic_DNA"/>
</dbReference>
<keyword evidence="1" id="KW-0812">Transmembrane</keyword>
<evidence type="ECO:0000256" key="1">
    <source>
        <dbReference type="SAM" id="Phobius"/>
    </source>
</evidence>
<dbReference type="AlphaFoldDB" id="A0A178KCA3"/>
<keyword evidence="1" id="KW-1133">Transmembrane helix</keyword>
<feature type="transmembrane region" description="Helical" evidence="1">
    <location>
        <begin position="103"/>
        <end position="122"/>
    </location>
</feature>
<proteinExistence type="predicted"/>
<gene>
    <name evidence="2" type="ORF">A3K86_12095</name>
</gene>
<dbReference type="Proteomes" id="UP000078503">
    <property type="component" value="Unassembled WGS sequence"/>
</dbReference>
<evidence type="ECO:0000313" key="3">
    <source>
        <dbReference type="Proteomes" id="UP000078503"/>
    </source>
</evidence>
<dbReference type="OrthoDB" id="5879731at2"/>
<evidence type="ECO:0000313" key="2">
    <source>
        <dbReference type="EMBL" id="OAN14312.1"/>
    </source>
</evidence>
<protein>
    <submittedName>
        <fullName evidence="2">Uncharacterized protein</fullName>
    </submittedName>
</protein>
<name>A0A178KCA3_9GAMM</name>
<keyword evidence="1" id="KW-0472">Membrane</keyword>
<comment type="caution">
    <text evidence="2">The sequence shown here is derived from an EMBL/GenBank/DDBJ whole genome shotgun (WGS) entry which is preliminary data.</text>
</comment>
<reference evidence="2 3" key="1">
    <citation type="submission" date="2016-03" db="EMBL/GenBank/DDBJ databases">
        <title>Photobacterium proteolyticum sp. nov. a protease producing bacterium isolated from ocean sediments of Laizhou Bay.</title>
        <authorList>
            <person name="Li Y."/>
        </authorList>
    </citation>
    <scope>NUCLEOTIDE SEQUENCE [LARGE SCALE GENOMIC DNA]</scope>
    <source>
        <strain evidence="2 3">R-40508</strain>
    </source>
</reference>
<dbReference type="RefSeq" id="WP_068331267.1">
    <property type="nucleotide sequence ID" value="NZ_LVHF01000025.1"/>
</dbReference>